<protein>
    <submittedName>
        <fullName evidence="2">Uncharacterized protein</fullName>
    </submittedName>
</protein>
<sequence length="404" mass="45451">MKQNAMKKYQFRANPEYNKASAQQIDAEKGVIYGVVLAQKGMNKNGTYFSERFLNELKAKGDERGYIKARFGHPTMCNNSLGSYIGRYKNFKVEDEKLFGDLYLDDITKDTNVEGRGITMYDYIMRMAQSNSDMFGNSIVILANYVIEEYEEGGEKKEADGHELIEWISSDLVDDPAATDSLFHSADDLGVKITDFLDENPQIFEILEKEPKILGDFFSRYEAYLGRKNNKKNMKKGVFARALVAMFGKSLFDVDLTLANGDIITVETEAEEPAVGDKVKQKTDGGEDAEKPLADGAYLLKDERTLVVEGGVIKEIKEKETPKDEGKESDKGASADDEFSQAVMEGFNMLAEKITAIEKRFARIEKTQSKFEVEDEDSVSNATPSGSSKFSIEEIRERRASYKK</sequence>
<feature type="compositionally biased region" description="Basic and acidic residues" evidence="1">
    <location>
        <begin position="391"/>
        <end position="404"/>
    </location>
</feature>
<feature type="compositionally biased region" description="Polar residues" evidence="1">
    <location>
        <begin position="379"/>
        <end position="390"/>
    </location>
</feature>
<proteinExistence type="predicted"/>
<accession>A0A8S5ST34</accession>
<feature type="region of interest" description="Disordered" evidence="1">
    <location>
        <begin position="317"/>
        <end position="336"/>
    </location>
</feature>
<feature type="region of interest" description="Disordered" evidence="1">
    <location>
        <begin position="272"/>
        <end position="291"/>
    </location>
</feature>
<feature type="compositionally biased region" description="Basic and acidic residues" evidence="1">
    <location>
        <begin position="275"/>
        <end position="291"/>
    </location>
</feature>
<evidence type="ECO:0000313" key="2">
    <source>
        <dbReference type="EMBL" id="DAF53855.1"/>
    </source>
</evidence>
<dbReference type="EMBL" id="BK032665">
    <property type="protein sequence ID" value="DAF53855.1"/>
    <property type="molecule type" value="Genomic_DNA"/>
</dbReference>
<feature type="region of interest" description="Disordered" evidence="1">
    <location>
        <begin position="368"/>
        <end position="404"/>
    </location>
</feature>
<organism evidence="2">
    <name type="scientific">Siphoviridae sp. ctqv63</name>
    <dbReference type="NCBI Taxonomy" id="2827950"/>
    <lineage>
        <taxon>Viruses</taxon>
        <taxon>Duplodnaviria</taxon>
        <taxon>Heunggongvirae</taxon>
        <taxon>Uroviricota</taxon>
        <taxon>Caudoviricetes</taxon>
    </lineage>
</organism>
<reference evidence="2" key="1">
    <citation type="journal article" date="2021" name="Proc. Natl. Acad. Sci. U.S.A.">
        <title>A Catalog of Tens of Thousands of Viruses from Human Metagenomes Reveals Hidden Associations with Chronic Diseases.</title>
        <authorList>
            <person name="Tisza M.J."/>
            <person name="Buck C.B."/>
        </authorList>
    </citation>
    <scope>NUCLEOTIDE SEQUENCE</scope>
    <source>
        <strain evidence="2">Ctqv63</strain>
    </source>
</reference>
<evidence type="ECO:0000256" key="1">
    <source>
        <dbReference type="SAM" id="MobiDB-lite"/>
    </source>
</evidence>
<name>A0A8S5ST34_9CAUD</name>
<feature type="compositionally biased region" description="Basic and acidic residues" evidence="1">
    <location>
        <begin position="317"/>
        <end position="334"/>
    </location>
</feature>